<sequence>MKLFSPAKINLFLAVTGRRPDGYHSLLSLVAPLAFGDDLEIVECSGESDQLRCDQPGIPLDGSNLILKAANSFRRKSGLDRHFEFTLTKRIPSGGGFGGGSSNAVCALRGMNQLCGNPLSADDLFEVAEELGSDCPLFLVDGPVVMRGRGEKLQPAPELADFLQERRVHLFNPGFFSSTVDLFRKMAERGKYTASDFAEKQLEDLMRSIQKGDFGWTMRNDLGKLLATKYLFYDTLFALLRKIGLSECAVTGSGSGAFVLSRRESDRKKMADLCDQLLDGEGFMIETRFLGNKDRLVTQP</sequence>
<proteinExistence type="inferred from homology"/>
<evidence type="ECO:0000313" key="8">
    <source>
        <dbReference type="EMBL" id="MBC2603904.1"/>
    </source>
</evidence>
<comment type="pathway">
    <text evidence="6">Isoprenoid biosynthesis; isopentenyl diphosphate biosynthesis via DXP pathway; isopentenyl diphosphate from 1-deoxy-D-xylulose 5-phosphate: step 3/6.</text>
</comment>
<dbReference type="Proteomes" id="UP000525652">
    <property type="component" value="Unassembled WGS sequence"/>
</dbReference>
<gene>
    <name evidence="6 8" type="primary">ispE</name>
    <name evidence="8" type="ORF">H5P30_19160</name>
</gene>
<comment type="caution">
    <text evidence="8">The sequence shown here is derived from an EMBL/GenBank/DDBJ whole genome shotgun (WGS) entry which is preliminary data.</text>
</comment>
<dbReference type="SUPFAM" id="SSF54211">
    <property type="entry name" value="Ribosomal protein S5 domain 2-like"/>
    <property type="match status" value="1"/>
</dbReference>
<comment type="similarity">
    <text evidence="6">Belongs to the GHMP kinase family. IspE subfamily.</text>
</comment>
<protein>
    <recommendedName>
        <fullName evidence="1 6">4-diphosphocytidyl-2-C-methyl-D-erythritol kinase</fullName>
        <shortName evidence="6">CMK</shortName>
        <ecNumber evidence="6">2.7.1.148</ecNumber>
    </recommendedName>
    <alternativeName>
        <fullName evidence="6">4-(cytidine-5'-diphospho)-2-C-methyl-D-erythritol kinase</fullName>
    </alternativeName>
</protein>
<keyword evidence="3 6" id="KW-0547">Nucleotide-binding</keyword>
<evidence type="ECO:0000256" key="4">
    <source>
        <dbReference type="ARBA" id="ARBA00022777"/>
    </source>
</evidence>
<dbReference type="NCBIfam" id="TIGR00154">
    <property type="entry name" value="ispE"/>
    <property type="match status" value="1"/>
</dbReference>
<accession>A0A7X1E665</accession>
<dbReference type="PIRSF" id="PIRSF010376">
    <property type="entry name" value="IspE"/>
    <property type="match status" value="1"/>
</dbReference>
<dbReference type="Pfam" id="PF00288">
    <property type="entry name" value="GHMP_kinases_N"/>
    <property type="match status" value="1"/>
</dbReference>
<dbReference type="SUPFAM" id="SSF55060">
    <property type="entry name" value="GHMP Kinase, C-terminal domain"/>
    <property type="match status" value="1"/>
</dbReference>
<dbReference type="GO" id="GO:0050515">
    <property type="term" value="F:4-(cytidine 5'-diphospho)-2-C-methyl-D-erythritol kinase activity"/>
    <property type="evidence" value="ECO:0007669"/>
    <property type="project" value="UniProtKB-UniRule"/>
</dbReference>
<evidence type="ECO:0000256" key="2">
    <source>
        <dbReference type="ARBA" id="ARBA00022679"/>
    </source>
</evidence>
<dbReference type="GO" id="GO:0019288">
    <property type="term" value="P:isopentenyl diphosphate biosynthetic process, methylerythritol 4-phosphate pathway"/>
    <property type="evidence" value="ECO:0007669"/>
    <property type="project" value="UniProtKB-UniRule"/>
</dbReference>
<organism evidence="8 9">
    <name type="scientific">Puniceicoccus vermicola</name>
    <dbReference type="NCBI Taxonomy" id="388746"/>
    <lineage>
        <taxon>Bacteria</taxon>
        <taxon>Pseudomonadati</taxon>
        <taxon>Verrucomicrobiota</taxon>
        <taxon>Opitutia</taxon>
        <taxon>Puniceicoccales</taxon>
        <taxon>Puniceicoccaceae</taxon>
        <taxon>Puniceicoccus</taxon>
    </lineage>
</organism>
<dbReference type="GO" id="GO:0016114">
    <property type="term" value="P:terpenoid biosynthetic process"/>
    <property type="evidence" value="ECO:0007669"/>
    <property type="project" value="UniProtKB-UniRule"/>
</dbReference>
<dbReference type="InterPro" id="IPR004424">
    <property type="entry name" value="IspE"/>
</dbReference>
<comment type="catalytic activity">
    <reaction evidence="6">
        <text>4-CDP-2-C-methyl-D-erythritol + ATP = 4-CDP-2-C-methyl-D-erythritol 2-phosphate + ADP + H(+)</text>
        <dbReference type="Rhea" id="RHEA:18437"/>
        <dbReference type="ChEBI" id="CHEBI:15378"/>
        <dbReference type="ChEBI" id="CHEBI:30616"/>
        <dbReference type="ChEBI" id="CHEBI:57823"/>
        <dbReference type="ChEBI" id="CHEBI:57919"/>
        <dbReference type="ChEBI" id="CHEBI:456216"/>
        <dbReference type="EC" id="2.7.1.148"/>
    </reaction>
</comment>
<keyword evidence="6" id="KW-0414">Isoprene biosynthesis</keyword>
<keyword evidence="2 6" id="KW-0808">Transferase</keyword>
<keyword evidence="5 6" id="KW-0067">ATP-binding</keyword>
<dbReference type="AlphaFoldDB" id="A0A7X1E665"/>
<dbReference type="PANTHER" id="PTHR43527:SF2">
    <property type="entry name" value="4-DIPHOSPHOCYTIDYL-2-C-METHYL-D-ERYTHRITOL KINASE, CHLOROPLASTIC"/>
    <property type="match status" value="1"/>
</dbReference>
<dbReference type="InterPro" id="IPR036554">
    <property type="entry name" value="GHMP_kinase_C_sf"/>
</dbReference>
<dbReference type="HAMAP" id="MF_00061">
    <property type="entry name" value="IspE"/>
    <property type="match status" value="1"/>
</dbReference>
<dbReference type="EMBL" id="JACHVA010000134">
    <property type="protein sequence ID" value="MBC2603904.1"/>
    <property type="molecule type" value="Genomic_DNA"/>
</dbReference>
<dbReference type="InterPro" id="IPR014721">
    <property type="entry name" value="Ribsml_uS5_D2-typ_fold_subgr"/>
</dbReference>
<evidence type="ECO:0000256" key="3">
    <source>
        <dbReference type="ARBA" id="ARBA00022741"/>
    </source>
</evidence>
<feature type="binding site" evidence="6">
    <location>
        <begin position="92"/>
        <end position="102"/>
    </location>
    <ligand>
        <name>ATP</name>
        <dbReference type="ChEBI" id="CHEBI:30616"/>
    </ligand>
</feature>
<dbReference type="GO" id="GO:0005524">
    <property type="term" value="F:ATP binding"/>
    <property type="evidence" value="ECO:0007669"/>
    <property type="project" value="UniProtKB-UniRule"/>
</dbReference>
<evidence type="ECO:0000256" key="1">
    <source>
        <dbReference type="ARBA" id="ARBA00017473"/>
    </source>
</evidence>
<dbReference type="EC" id="2.7.1.148" evidence="6"/>
<evidence type="ECO:0000259" key="7">
    <source>
        <dbReference type="Pfam" id="PF00288"/>
    </source>
</evidence>
<feature type="active site" evidence="6">
    <location>
        <position position="134"/>
    </location>
</feature>
<dbReference type="Gene3D" id="3.30.230.10">
    <property type="match status" value="1"/>
</dbReference>
<dbReference type="UniPathway" id="UPA00056">
    <property type="reaction ID" value="UER00094"/>
</dbReference>
<comment type="function">
    <text evidence="6">Catalyzes the phosphorylation of the position 2 hydroxy group of 4-diphosphocytidyl-2C-methyl-D-erythritol.</text>
</comment>
<reference evidence="8 9" key="1">
    <citation type="submission" date="2020-07" db="EMBL/GenBank/DDBJ databases">
        <authorList>
            <person name="Feng X."/>
        </authorList>
    </citation>
    <scope>NUCLEOTIDE SEQUENCE [LARGE SCALE GENOMIC DNA]</scope>
    <source>
        <strain evidence="8 9">JCM14086</strain>
    </source>
</reference>
<dbReference type="RefSeq" id="WP_185694522.1">
    <property type="nucleotide sequence ID" value="NZ_JACHVA010000134.1"/>
</dbReference>
<keyword evidence="9" id="KW-1185">Reference proteome</keyword>
<dbReference type="PANTHER" id="PTHR43527">
    <property type="entry name" value="4-DIPHOSPHOCYTIDYL-2-C-METHYL-D-ERYTHRITOL KINASE, CHLOROPLASTIC"/>
    <property type="match status" value="1"/>
</dbReference>
<keyword evidence="4 6" id="KW-0418">Kinase</keyword>
<dbReference type="InterPro" id="IPR020568">
    <property type="entry name" value="Ribosomal_Su5_D2-typ_SF"/>
</dbReference>
<feature type="domain" description="GHMP kinase N-terminal" evidence="7">
    <location>
        <begin position="64"/>
        <end position="139"/>
    </location>
</feature>
<name>A0A7X1E665_9BACT</name>
<feature type="active site" evidence="6">
    <location>
        <position position="8"/>
    </location>
</feature>
<dbReference type="Gene3D" id="3.30.70.890">
    <property type="entry name" value="GHMP kinase, C-terminal domain"/>
    <property type="match status" value="1"/>
</dbReference>
<evidence type="ECO:0000256" key="6">
    <source>
        <dbReference type="HAMAP-Rule" id="MF_00061"/>
    </source>
</evidence>
<evidence type="ECO:0000256" key="5">
    <source>
        <dbReference type="ARBA" id="ARBA00022840"/>
    </source>
</evidence>
<dbReference type="InterPro" id="IPR006204">
    <property type="entry name" value="GHMP_kinase_N_dom"/>
</dbReference>
<evidence type="ECO:0000313" key="9">
    <source>
        <dbReference type="Proteomes" id="UP000525652"/>
    </source>
</evidence>